<dbReference type="Proteomes" id="UP001165121">
    <property type="component" value="Unassembled WGS sequence"/>
</dbReference>
<evidence type="ECO:0000313" key="1">
    <source>
        <dbReference type="EMBL" id="GMF80199.1"/>
    </source>
</evidence>
<sequence>MWTASEQHLSWIADFGEEWMQRGKRKRYAAPVDFIEGIGGLVLDVMGVWTFAKRNTFGQTVQLDACSLDGFHNEFLIGVEVLKQHRVTMDFERNEMRYNEMDKIMVMPSRTDDCKGNDKIAVVRLVNRVQLRRRTVVPIKQSGTAPDGEEGVLVPTRSVGPVMLTTTVTKVKTGRVLVLAIHVHGDKRELPGRRELGV</sequence>
<evidence type="ECO:0000313" key="2">
    <source>
        <dbReference type="Proteomes" id="UP001165121"/>
    </source>
</evidence>
<protein>
    <submittedName>
        <fullName evidence="1">Unnamed protein product</fullName>
    </submittedName>
</protein>
<name>A0A9W6YME2_9STRA</name>
<dbReference type="OrthoDB" id="119884at2759"/>
<dbReference type="EMBL" id="BSXT01010492">
    <property type="protein sequence ID" value="GMF80199.1"/>
    <property type="molecule type" value="Genomic_DNA"/>
</dbReference>
<proteinExistence type="predicted"/>
<dbReference type="AlphaFoldDB" id="A0A9W6YME2"/>
<reference evidence="1" key="1">
    <citation type="submission" date="2023-04" db="EMBL/GenBank/DDBJ databases">
        <title>Phytophthora fragariaefolia NBRC 109709.</title>
        <authorList>
            <person name="Ichikawa N."/>
            <person name="Sato H."/>
            <person name="Tonouchi N."/>
        </authorList>
    </citation>
    <scope>NUCLEOTIDE SEQUENCE</scope>
    <source>
        <strain evidence="1">NBRC 109709</strain>
    </source>
</reference>
<gene>
    <name evidence="1" type="ORF">Pfra01_002861500</name>
</gene>
<accession>A0A9W6YME2</accession>
<comment type="caution">
    <text evidence="1">The sequence shown here is derived from an EMBL/GenBank/DDBJ whole genome shotgun (WGS) entry which is preliminary data.</text>
</comment>
<organism evidence="1 2">
    <name type="scientific">Phytophthora fragariaefolia</name>
    <dbReference type="NCBI Taxonomy" id="1490495"/>
    <lineage>
        <taxon>Eukaryota</taxon>
        <taxon>Sar</taxon>
        <taxon>Stramenopiles</taxon>
        <taxon>Oomycota</taxon>
        <taxon>Peronosporomycetes</taxon>
        <taxon>Peronosporales</taxon>
        <taxon>Peronosporaceae</taxon>
        <taxon>Phytophthora</taxon>
    </lineage>
</organism>
<keyword evidence="2" id="KW-1185">Reference proteome</keyword>